<dbReference type="GO" id="GO:0008180">
    <property type="term" value="C:COP9 signalosome"/>
    <property type="evidence" value="ECO:0007669"/>
    <property type="project" value="UniProtKB-KW"/>
</dbReference>
<feature type="domain" description="PCI" evidence="4">
    <location>
        <begin position="1"/>
        <end position="68"/>
    </location>
</feature>
<comment type="similarity">
    <text evidence="1">Belongs to the CSN7/EIF3M family. CSN7 subfamily.</text>
</comment>
<sequence length="170" mass="19297">MVESDPQSILVSLASSKKVVSYDELMDSLKIDSERQLEDFIIQSIYQDIIQGKLNPKERCVEFSDWSSQKANTVDLEFMQKTLGGWIEHCQSFLAELSKESEKSNDQLAEDASNEKKIEEDVEKIKKILATTGKFAKNDFGLSDSGRPFKSDAKRHKGGPMRNIMKRSNN</sequence>
<dbReference type="Pfam" id="PF01399">
    <property type="entry name" value="PCI"/>
    <property type="match status" value="1"/>
</dbReference>
<name>A0A915DMR2_9BILA</name>
<evidence type="ECO:0000256" key="1">
    <source>
        <dbReference type="ARBA" id="ARBA00008482"/>
    </source>
</evidence>
<protein>
    <submittedName>
        <fullName evidence="6">PCI domain-containing protein</fullName>
    </submittedName>
</protein>
<reference evidence="6" key="1">
    <citation type="submission" date="2022-11" db="UniProtKB">
        <authorList>
            <consortium name="WormBaseParasite"/>
        </authorList>
    </citation>
    <scope>IDENTIFICATION</scope>
</reference>
<dbReference type="PANTHER" id="PTHR15350:SF5">
    <property type="entry name" value="COP9 SIGNALOSOME COMPLEX SUBUNIT 7"/>
    <property type="match status" value="1"/>
</dbReference>
<dbReference type="InterPro" id="IPR045237">
    <property type="entry name" value="COPS7/eIF3m"/>
</dbReference>
<dbReference type="PANTHER" id="PTHR15350">
    <property type="entry name" value="COP9 SIGNALOSOME COMPLEX SUBUNIT 7/DENDRITIC CELL PROTEIN GA17"/>
    <property type="match status" value="1"/>
</dbReference>
<organism evidence="5 6">
    <name type="scientific">Ditylenchus dipsaci</name>
    <dbReference type="NCBI Taxonomy" id="166011"/>
    <lineage>
        <taxon>Eukaryota</taxon>
        <taxon>Metazoa</taxon>
        <taxon>Ecdysozoa</taxon>
        <taxon>Nematoda</taxon>
        <taxon>Chromadorea</taxon>
        <taxon>Rhabditida</taxon>
        <taxon>Tylenchina</taxon>
        <taxon>Tylenchomorpha</taxon>
        <taxon>Sphaerularioidea</taxon>
        <taxon>Anguinidae</taxon>
        <taxon>Anguininae</taxon>
        <taxon>Ditylenchus</taxon>
    </lineage>
</organism>
<keyword evidence="5" id="KW-1185">Reference proteome</keyword>
<evidence type="ECO:0000313" key="6">
    <source>
        <dbReference type="WBParaSite" id="jg21100"/>
    </source>
</evidence>
<feature type="region of interest" description="Disordered" evidence="3">
    <location>
        <begin position="137"/>
        <end position="170"/>
    </location>
</feature>
<proteinExistence type="inferred from homology"/>
<dbReference type="Proteomes" id="UP000887574">
    <property type="component" value="Unplaced"/>
</dbReference>
<dbReference type="SMART" id="SM00088">
    <property type="entry name" value="PINT"/>
    <property type="match status" value="1"/>
</dbReference>
<evidence type="ECO:0000256" key="2">
    <source>
        <dbReference type="ARBA" id="ARBA00022790"/>
    </source>
</evidence>
<evidence type="ECO:0000256" key="3">
    <source>
        <dbReference type="SAM" id="MobiDB-lite"/>
    </source>
</evidence>
<dbReference type="InterPro" id="IPR000717">
    <property type="entry name" value="PCI_dom"/>
</dbReference>
<dbReference type="AlphaFoldDB" id="A0A915DMR2"/>
<dbReference type="WBParaSite" id="jg21100">
    <property type="protein sequence ID" value="jg21100"/>
    <property type="gene ID" value="jg21100"/>
</dbReference>
<accession>A0A915DMR2</accession>
<evidence type="ECO:0000259" key="4">
    <source>
        <dbReference type="PROSITE" id="PS50250"/>
    </source>
</evidence>
<dbReference type="PROSITE" id="PS50250">
    <property type="entry name" value="PCI"/>
    <property type="match status" value="1"/>
</dbReference>
<evidence type="ECO:0000313" key="5">
    <source>
        <dbReference type="Proteomes" id="UP000887574"/>
    </source>
</evidence>
<keyword evidence="2" id="KW-0736">Signalosome</keyword>